<dbReference type="KEGG" id="nao:Y958_12345"/>
<proteinExistence type="inferred from homology"/>
<evidence type="ECO:0000256" key="1">
    <source>
        <dbReference type="ARBA" id="ARBA00008542"/>
    </source>
</evidence>
<dbReference type="SUPFAM" id="SSF52317">
    <property type="entry name" value="Class I glutamine amidotransferase-like"/>
    <property type="match status" value="1"/>
</dbReference>
<feature type="domain" description="DJ-1/PfpI" evidence="2">
    <location>
        <begin position="10"/>
        <end position="176"/>
    </location>
</feature>
<dbReference type="InterPro" id="IPR002818">
    <property type="entry name" value="DJ-1/PfpI"/>
</dbReference>
<name>A0A248JS07_9PROT</name>
<dbReference type="Proteomes" id="UP000197153">
    <property type="component" value="Chromosome 1"/>
</dbReference>
<dbReference type="EMBL" id="CP022110">
    <property type="protein sequence ID" value="ASG21513.1"/>
    <property type="molecule type" value="Genomic_DNA"/>
</dbReference>
<accession>A0A248JS07</accession>
<organism evidence="3 4">
    <name type="scientific">Nitrospirillum viridazoti CBAmc</name>
    <dbReference type="NCBI Taxonomy" id="1441467"/>
    <lineage>
        <taxon>Bacteria</taxon>
        <taxon>Pseudomonadati</taxon>
        <taxon>Pseudomonadota</taxon>
        <taxon>Alphaproteobacteria</taxon>
        <taxon>Rhodospirillales</taxon>
        <taxon>Azospirillaceae</taxon>
        <taxon>Nitrospirillum</taxon>
        <taxon>Nitrospirillum viridazoti</taxon>
    </lineage>
</organism>
<keyword evidence="4" id="KW-1185">Reference proteome</keyword>
<protein>
    <submittedName>
        <fullName evidence="3">Peptidase C56</fullName>
    </submittedName>
</protein>
<gene>
    <name evidence="3" type="ORF">Y958_12345</name>
</gene>
<dbReference type="InterPro" id="IPR029062">
    <property type="entry name" value="Class_I_gatase-like"/>
</dbReference>
<sequence>MTDQPLAGKAVAILIANGFEEVEMTEAQRALLRAGAAPKIISPEQGLVNGWHGTSWGHYFPTDKQIGEVLAADFDLLVLPGGERSVAKLAANPHTRRIIGSFMDAGKGVAAINHGVQLLAVAQRLKGRTVTGNEAIRETVEAAGATWVAEEGQNMNIDRQLLTARGPEEVVPEFIDTMLRVFADAIEYRRQLQAEKAAAA</sequence>
<dbReference type="AlphaFoldDB" id="A0A248JS07"/>
<dbReference type="PANTHER" id="PTHR42733:SF12">
    <property type="entry name" value="PROTEINASE"/>
    <property type="match status" value="1"/>
</dbReference>
<reference evidence="3 4" key="1">
    <citation type="submission" date="2017-06" db="EMBL/GenBank/DDBJ databases">
        <title>Complete genome sequence of Nitrospirillum amazonense strain CBAmC, an endophytic nitrogen-fixing and plant growth-promoting bacterium, isolated from sugarcane.</title>
        <authorList>
            <person name="Schwab S."/>
            <person name="dos Santos Teixeira K.R."/>
            <person name="Simoes Araujo J.L."/>
            <person name="Soares Vidal M."/>
            <person name="Borges de Freitas H.R."/>
            <person name="Rivello Crivelaro A.L."/>
            <person name="Bueno de Camargo Nunes A."/>
            <person name="dos Santos C.M."/>
            <person name="Palmeira da Silva Rosa D."/>
            <person name="da Silva Padilha D."/>
            <person name="da Silva E."/>
            <person name="Araujo Terra L."/>
            <person name="Soares Mendes V."/>
            <person name="Farinelli L."/>
            <person name="Magalhaes Cruz L."/>
            <person name="Baldani J.I."/>
        </authorList>
    </citation>
    <scope>NUCLEOTIDE SEQUENCE [LARGE SCALE GENOMIC DNA]</scope>
    <source>
        <strain evidence="3 4">CBAmC</strain>
    </source>
</reference>
<comment type="similarity">
    <text evidence="1">Belongs to the peptidase C56 family.</text>
</comment>
<evidence type="ECO:0000259" key="2">
    <source>
        <dbReference type="Pfam" id="PF01965"/>
    </source>
</evidence>
<dbReference type="Gene3D" id="3.40.50.880">
    <property type="match status" value="1"/>
</dbReference>
<dbReference type="RefSeq" id="WP_004271406.1">
    <property type="nucleotide sequence ID" value="NZ_CP022110.1"/>
</dbReference>
<dbReference type="InterPro" id="IPR006286">
    <property type="entry name" value="C56_PfpI-like"/>
</dbReference>
<evidence type="ECO:0000313" key="4">
    <source>
        <dbReference type="Proteomes" id="UP000197153"/>
    </source>
</evidence>
<dbReference type="Pfam" id="PF01965">
    <property type="entry name" value="DJ-1_PfpI"/>
    <property type="match status" value="1"/>
</dbReference>
<dbReference type="PANTHER" id="PTHR42733">
    <property type="entry name" value="DJ-1 PROTEIN"/>
    <property type="match status" value="1"/>
</dbReference>
<evidence type="ECO:0000313" key="3">
    <source>
        <dbReference type="EMBL" id="ASG21513.1"/>
    </source>
</evidence>